<dbReference type="EMBL" id="JAACJO010000010">
    <property type="protein sequence ID" value="KAF5353564.1"/>
    <property type="molecule type" value="Genomic_DNA"/>
</dbReference>
<name>A0A8H5FYF9_9AGAR</name>
<dbReference type="InterPro" id="IPR051681">
    <property type="entry name" value="Ser/Thr_Kinases-Pseudokinases"/>
</dbReference>
<dbReference type="SMART" id="SM00220">
    <property type="entry name" value="S_TKc"/>
    <property type="match status" value="2"/>
</dbReference>
<evidence type="ECO:0000259" key="2">
    <source>
        <dbReference type="PROSITE" id="PS50011"/>
    </source>
</evidence>
<dbReference type="InterPro" id="IPR001245">
    <property type="entry name" value="Ser-Thr/Tyr_kinase_cat_dom"/>
</dbReference>
<proteinExistence type="predicted"/>
<dbReference type="Proteomes" id="UP000559027">
    <property type="component" value="Unassembled WGS sequence"/>
</dbReference>
<dbReference type="PROSITE" id="PS00108">
    <property type="entry name" value="PROTEIN_KINASE_ST"/>
    <property type="match status" value="1"/>
</dbReference>
<dbReference type="GO" id="GO:0005524">
    <property type="term" value="F:ATP binding"/>
    <property type="evidence" value="ECO:0007669"/>
    <property type="project" value="InterPro"/>
</dbReference>
<dbReference type="PANTHER" id="PTHR44329:SF214">
    <property type="entry name" value="PROTEIN KINASE DOMAIN-CONTAINING PROTEIN"/>
    <property type="match status" value="1"/>
</dbReference>
<sequence length="783" mass="87953">MEACHMSSPSLSAQNSNTSASVHQLITDIKTRCNQAIGPNSQEDPALIKLRALLSQRIKTVIGAVAELSKDDTRSLVNFLDQVLKNWITDSQERARTLVLLSKIVAITRVLPQRLIHEHVKYDPVPKAFGGSGSVHQGIDKEICVKVMQQVDPKAFAPWVRELILWAHSSHPNLLPFTGMFFKDDGGILQICLVSPFMKSGNLSDYAPLLHQESRLPLLLDVTNGLLYLHDLGIVHSDLKGQNILITAKGRAVITDFGSSRITTNTTVTAAVSSYTVCFAAPEVAVGGERATTMSDVWSFGCLIYEVLSRKTPYYQYTRSQIIPALIRKEPPSRPGHMKVLNQTFNSLGSDDSSSDDEEQDWDLIDDKAWNIILGCCAPEPSDRLQVTAIREKIRAMMYFDPFGSLSDVLQGKNSLENLFNLQGRPTRTMVDYLYSLLLKPLPGVKLRNFQSLPLLYLLCQASGLFPRQETLNRTFKIVGTSRGSHVYRAESEGKIICLKVVSLRNKSIMSPQENLMREAILLRQLHHPNILPFYGICKFRMGAIPKIAFVYPWLRDTYSRDQVSVLVPLIYDVALGLEYLHDLGLIHGDLRRANILVNDSGKAYITGFKHAFFQPEKEATLFTDIPPDVRDGYNRWAAPELFKDGAEPTMASDIWAFGCVCYEFLSERLPFYELSGKELETSLRMGQRPKPIPVAGIYSGPGGKLWSHMDHCWAKEPGKRPTARQLVFNFRSAGLPVPERSEEQKTAEREEERFWDGVRQENEDPVDMESVERILADLRASA</sequence>
<dbReference type="OrthoDB" id="1668230at2759"/>
<dbReference type="InterPro" id="IPR000719">
    <property type="entry name" value="Prot_kinase_dom"/>
</dbReference>
<comment type="caution">
    <text evidence="3">The sequence shown here is derived from an EMBL/GenBank/DDBJ whole genome shotgun (WGS) entry which is preliminary data.</text>
</comment>
<accession>A0A8H5FYF9</accession>
<gene>
    <name evidence="3" type="ORF">D9756_008094</name>
</gene>
<dbReference type="InterPro" id="IPR008271">
    <property type="entry name" value="Ser/Thr_kinase_AS"/>
</dbReference>
<keyword evidence="4" id="KW-1185">Reference proteome</keyword>
<dbReference type="GO" id="GO:0004674">
    <property type="term" value="F:protein serine/threonine kinase activity"/>
    <property type="evidence" value="ECO:0007669"/>
    <property type="project" value="TreeGrafter"/>
</dbReference>
<dbReference type="PANTHER" id="PTHR44329">
    <property type="entry name" value="SERINE/THREONINE-PROTEIN KINASE TNNI3K-RELATED"/>
    <property type="match status" value="1"/>
</dbReference>
<dbReference type="SUPFAM" id="SSF56112">
    <property type="entry name" value="Protein kinase-like (PK-like)"/>
    <property type="match status" value="2"/>
</dbReference>
<dbReference type="Pfam" id="PF07714">
    <property type="entry name" value="PK_Tyr_Ser-Thr"/>
    <property type="match status" value="1"/>
</dbReference>
<protein>
    <recommendedName>
        <fullName evidence="2">Protein kinase domain-containing protein</fullName>
    </recommendedName>
</protein>
<dbReference type="InterPro" id="IPR011009">
    <property type="entry name" value="Kinase-like_dom_sf"/>
</dbReference>
<reference evidence="3 4" key="1">
    <citation type="journal article" date="2020" name="ISME J.">
        <title>Uncovering the hidden diversity of litter-decomposition mechanisms in mushroom-forming fungi.</title>
        <authorList>
            <person name="Floudas D."/>
            <person name="Bentzer J."/>
            <person name="Ahren D."/>
            <person name="Johansson T."/>
            <person name="Persson P."/>
            <person name="Tunlid A."/>
        </authorList>
    </citation>
    <scope>NUCLEOTIDE SEQUENCE [LARGE SCALE GENOMIC DNA]</scope>
    <source>
        <strain evidence="3 4">CBS 146.42</strain>
    </source>
</reference>
<organism evidence="3 4">
    <name type="scientific">Leucocoprinus leucothites</name>
    <dbReference type="NCBI Taxonomy" id="201217"/>
    <lineage>
        <taxon>Eukaryota</taxon>
        <taxon>Fungi</taxon>
        <taxon>Dikarya</taxon>
        <taxon>Basidiomycota</taxon>
        <taxon>Agaricomycotina</taxon>
        <taxon>Agaricomycetes</taxon>
        <taxon>Agaricomycetidae</taxon>
        <taxon>Agaricales</taxon>
        <taxon>Agaricineae</taxon>
        <taxon>Agaricaceae</taxon>
        <taxon>Leucocoprinus</taxon>
    </lineage>
</organism>
<feature type="domain" description="Protein kinase" evidence="2">
    <location>
        <begin position="121"/>
        <end position="400"/>
    </location>
</feature>
<dbReference type="Gene3D" id="1.10.510.10">
    <property type="entry name" value="Transferase(Phosphotransferase) domain 1"/>
    <property type="match status" value="2"/>
</dbReference>
<feature type="compositionally biased region" description="Basic and acidic residues" evidence="1">
    <location>
        <begin position="740"/>
        <end position="763"/>
    </location>
</feature>
<evidence type="ECO:0000256" key="1">
    <source>
        <dbReference type="SAM" id="MobiDB-lite"/>
    </source>
</evidence>
<feature type="domain" description="Protein kinase" evidence="2">
    <location>
        <begin position="473"/>
        <end position="736"/>
    </location>
</feature>
<dbReference type="InterPro" id="IPR008266">
    <property type="entry name" value="Tyr_kinase_AS"/>
</dbReference>
<dbReference type="PROSITE" id="PS50011">
    <property type="entry name" value="PROTEIN_KINASE_DOM"/>
    <property type="match status" value="2"/>
</dbReference>
<dbReference type="Pfam" id="PF00069">
    <property type="entry name" value="Pkinase"/>
    <property type="match status" value="1"/>
</dbReference>
<dbReference type="AlphaFoldDB" id="A0A8H5FYF9"/>
<dbReference type="PROSITE" id="PS00109">
    <property type="entry name" value="PROTEIN_KINASE_TYR"/>
    <property type="match status" value="1"/>
</dbReference>
<feature type="region of interest" description="Disordered" evidence="1">
    <location>
        <begin position="738"/>
        <end position="768"/>
    </location>
</feature>
<evidence type="ECO:0000313" key="4">
    <source>
        <dbReference type="Proteomes" id="UP000559027"/>
    </source>
</evidence>
<evidence type="ECO:0000313" key="3">
    <source>
        <dbReference type="EMBL" id="KAF5353564.1"/>
    </source>
</evidence>